<keyword evidence="19" id="KW-1185">Reference proteome</keyword>
<evidence type="ECO:0000256" key="13">
    <source>
        <dbReference type="ARBA" id="ARBA00023180"/>
    </source>
</evidence>
<gene>
    <name evidence="18" type="ORF">C0J50_3096</name>
</gene>
<evidence type="ECO:0000256" key="3">
    <source>
        <dbReference type="ARBA" id="ARBA00022588"/>
    </source>
</evidence>
<sequence>VCTLDLKFLRTSPCDIHQNYTVSTVTFDCHGRRLQMLPQIFKNTTHLDVSENKIRNISGNYLKDLQKLKYLNLNWMNHNRHVNITAGVFANLTNLETLMLNGFGLSEVPAQLPKSLKELRLDSNNISSLRVQSFSEVINLTHLYLSKNCYYGNRCFMHFEIDNGTFSNLDKLIHLSLSYNNLTNVPRYLPASLITLELASNMISSIGEDDFKELPNLRTLKIQGNCPRCHNAPYPCIPCANGSIDIHERAFDQLRNLELLHMAGNSISVIKNAWFKNIPNLHELYLSYNFLMSQIEEGAFLSNLRLLKKLDLSFNYGLQAYPETVHLSSAFANLYSLRTLHLQGLVFRKIQKDSLIHLYGLRNLTTLDIGINFIVNVDQDVFKKFHSLNLLYLSENRLYPVTNSEDRKPGNNVKPIRFSLPGLTKTSSERKLEPYQPIKGLVKPECFATGRVLDLSRNNLFFISPKQFEGYTNISCLNLSGNGFASALNGTEFATLPNLKYLDLSFNKIDLAYDHAFEELKELEVLDLSFNPHYFTVPGVTHNLNFLKNLPKLRVLNMSSNSIFTLTTKYLISDSLAELQFQQNQLGRLWQKYMCMQLFWNLTNLTHLDISYNNIKTIPKDVYKYLPVTLKRFRLNHNGLMDLNWALMSTFTQLEQLILGYNSLTFITRNITRNIPSLRFLDLSHNRISQLANHFLQDAVNLQMLDLSYNKLTTINQSTFPSKGENVLTTLWLDNNPYRCTCSLLDFVLWIFESKVKIPKLATLVKCNTPTKGVKVVHFDVKDCIDNNVVVLFYSFSTFLVLSVTVLSTLMHIFYWDFSYVFYYTKAKFKGYQHLSSGDNVYDAFVTYDTKDPQVSDWVLNHLRIQLEEQGDHILPVCLEERDWLPGCPVLDSLTQSIRQSRKTVFVLTQSYVNSGSFKMAMYLAHQRLLDENEDVIVLLLLEPVLQDSHFLRLRRRLCSHSVLEWPRMPAAEPWFWQCLRNSIRVENKYMYSNIYSRYF</sequence>
<dbReference type="PROSITE" id="PS50104">
    <property type="entry name" value="TIR"/>
    <property type="match status" value="1"/>
</dbReference>
<evidence type="ECO:0000313" key="18">
    <source>
        <dbReference type="EMBL" id="KAI5628606.1"/>
    </source>
</evidence>
<dbReference type="InterPro" id="IPR032675">
    <property type="entry name" value="LRR_dom_sf"/>
</dbReference>
<evidence type="ECO:0000256" key="8">
    <source>
        <dbReference type="ARBA" id="ARBA00022753"/>
    </source>
</evidence>
<dbReference type="FunFam" id="3.40.50.10140:FF:000003">
    <property type="entry name" value="Toll-like receptor 7"/>
    <property type="match status" value="1"/>
</dbReference>
<dbReference type="AlphaFoldDB" id="A0AAD5B4X9"/>
<feature type="non-terminal residue" evidence="18">
    <location>
        <position position="1000"/>
    </location>
</feature>
<evidence type="ECO:0000256" key="5">
    <source>
        <dbReference type="ARBA" id="ARBA00022692"/>
    </source>
</evidence>
<keyword evidence="8" id="KW-0967">Endosome</keyword>
<dbReference type="Pfam" id="PF01582">
    <property type="entry name" value="TIR"/>
    <property type="match status" value="1"/>
</dbReference>
<keyword evidence="10 16" id="KW-1133">Transmembrane helix</keyword>
<dbReference type="Gene3D" id="3.80.10.10">
    <property type="entry name" value="Ribonuclease Inhibitor"/>
    <property type="match status" value="1"/>
</dbReference>
<keyword evidence="6" id="KW-0732">Signal</keyword>
<dbReference type="GO" id="GO:0005886">
    <property type="term" value="C:plasma membrane"/>
    <property type="evidence" value="ECO:0007669"/>
    <property type="project" value="TreeGrafter"/>
</dbReference>
<dbReference type="GO" id="GO:0051607">
    <property type="term" value="P:defense response to virus"/>
    <property type="evidence" value="ECO:0007669"/>
    <property type="project" value="TreeGrafter"/>
</dbReference>
<dbReference type="PANTHER" id="PTHR47410">
    <property type="entry name" value="TOLL-LIKE RECEPTOR 7-RELATED"/>
    <property type="match status" value="1"/>
</dbReference>
<dbReference type="InterPro" id="IPR003591">
    <property type="entry name" value="Leu-rich_rpt_typical-subtyp"/>
</dbReference>
<keyword evidence="12 18" id="KW-0675">Receptor</keyword>
<comment type="subcellular location">
    <subcellularLocation>
        <location evidence="15">Endomembrane system</location>
        <topology evidence="15">Single-pass type I membrane protein</topology>
    </subcellularLocation>
    <subcellularLocation>
        <location evidence="1">Endosome</location>
    </subcellularLocation>
</comment>
<dbReference type="GO" id="GO:0005768">
    <property type="term" value="C:endosome"/>
    <property type="evidence" value="ECO:0007669"/>
    <property type="project" value="UniProtKB-SubCell"/>
</dbReference>
<evidence type="ECO:0000256" key="11">
    <source>
        <dbReference type="ARBA" id="ARBA00023136"/>
    </source>
</evidence>
<keyword evidence="4" id="KW-0433">Leucine-rich repeat</keyword>
<dbReference type="PRINTS" id="PR00019">
    <property type="entry name" value="LEURICHRPT"/>
</dbReference>
<dbReference type="GO" id="GO:0045087">
    <property type="term" value="P:innate immune response"/>
    <property type="evidence" value="ECO:0007669"/>
    <property type="project" value="UniProtKB-KW"/>
</dbReference>
<dbReference type="InterPro" id="IPR000157">
    <property type="entry name" value="TIR_dom"/>
</dbReference>
<dbReference type="EMBL" id="MU545793">
    <property type="protein sequence ID" value="KAI5628606.1"/>
    <property type="molecule type" value="Genomic_DNA"/>
</dbReference>
<keyword evidence="13" id="KW-0325">Glycoprotein</keyword>
<evidence type="ECO:0000256" key="7">
    <source>
        <dbReference type="ARBA" id="ARBA00022737"/>
    </source>
</evidence>
<keyword evidence="14" id="KW-0395">Inflammatory response</keyword>
<proteinExistence type="inferred from homology"/>
<dbReference type="GO" id="GO:1902533">
    <property type="term" value="P:positive regulation of intracellular signal transduction"/>
    <property type="evidence" value="ECO:0007669"/>
    <property type="project" value="UniProtKB-ARBA"/>
</dbReference>
<dbReference type="GO" id="GO:0002224">
    <property type="term" value="P:toll-like receptor signaling pathway"/>
    <property type="evidence" value="ECO:0007669"/>
    <property type="project" value="TreeGrafter"/>
</dbReference>
<keyword evidence="9" id="KW-0391">Immunity</keyword>
<dbReference type="SMART" id="SM00369">
    <property type="entry name" value="LRR_TYP"/>
    <property type="match status" value="13"/>
</dbReference>
<evidence type="ECO:0000259" key="17">
    <source>
        <dbReference type="PROSITE" id="PS50104"/>
    </source>
</evidence>
<feature type="transmembrane region" description="Helical" evidence="16">
    <location>
        <begin position="791"/>
        <end position="816"/>
    </location>
</feature>
<dbReference type="SMART" id="SM00255">
    <property type="entry name" value="TIR"/>
    <property type="match status" value="1"/>
</dbReference>
<evidence type="ECO:0000256" key="1">
    <source>
        <dbReference type="ARBA" id="ARBA00004177"/>
    </source>
</evidence>
<evidence type="ECO:0000256" key="12">
    <source>
        <dbReference type="ARBA" id="ARBA00023170"/>
    </source>
</evidence>
<accession>A0AAD5B4X9</accession>
<dbReference type="Pfam" id="PF00560">
    <property type="entry name" value="LRR_1"/>
    <property type="match status" value="1"/>
</dbReference>
<evidence type="ECO:0000256" key="15">
    <source>
        <dbReference type="ARBA" id="ARBA00046288"/>
    </source>
</evidence>
<organism evidence="18 19">
    <name type="scientific">Silurus asotus</name>
    <name type="common">Amur catfish</name>
    <name type="synonym">Parasilurus asotus</name>
    <dbReference type="NCBI Taxonomy" id="30991"/>
    <lineage>
        <taxon>Eukaryota</taxon>
        <taxon>Metazoa</taxon>
        <taxon>Chordata</taxon>
        <taxon>Craniata</taxon>
        <taxon>Vertebrata</taxon>
        <taxon>Euteleostomi</taxon>
        <taxon>Actinopterygii</taxon>
        <taxon>Neopterygii</taxon>
        <taxon>Teleostei</taxon>
        <taxon>Ostariophysi</taxon>
        <taxon>Siluriformes</taxon>
        <taxon>Siluridae</taxon>
        <taxon>Silurus</taxon>
    </lineage>
</organism>
<keyword evidence="11 16" id="KW-0472">Membrane</keyword>
<dbReference type="InterPro" id="IPR026906">
    <property type="entry name" value="LRR_5"/>
</dbReference>
<evidence type="ECO:0000256" key="4">
    <source>
        <dbReference type="ARBA" id="ARBA00022614"/>
    </source>
</evidence>
<dbReference type="GO" id="GO:0006954">
    <property type="term" value="P:inflammatory response"/>
    <property type="evidence" value="ECO:0007669"/>
    <property type="project" value="UniProtKB-KW"/>
</dbReference>
<dbReference type="InterPro" id="IPR035897">
    <property type="entry name" value="Toll_tir_struct_dom_sf"/>
</dbReference>
<evidence type="ECO:0000256" key="14">
    <source>
        <dbReference type="ARBA" id="ARBA00023198"/>
    </source>
</evidence>
<dbReference type="PROSITE" id="PS51450">
    <property type="entry name" value="LRR"/>
    <property type="match status" value="5"/>
</dbReference>
<dbReference type="SUPFAM" id="SSF52200">
    <property type="entry name" value="Toll/Interleukin receptor TIR domain"/>
    <property type="match status" value="1"/>
</dbReference>
<evidence type="ECO:0000256" key="6">
    <source>
        <dbReference type="ARBA" id="ARBA00022729"/>
    </source>
</evidence>
<feature type="non-terminal residue" evidence="18">
    <location>
        <position position="1"/>
    </location>
</feature>
<dbReference type="Gene3D" id="3.40.50.10140">
    <property type="entry name" value="Toll/interleukin-1 receptor homology (TIR) domain"/>
    <property type="match status" value="1"/>
</dbReference>
<dbReference type="Pfam" id="PF13855">
    <property type="entry name" value="LRR_8"/>
    <property type="match status" value="4"/>
</dbReference>
<protein>
    <submittedName>
        <fullName evidence="18">Toll-like receptor 8</fullName>
    </submittedName>
</protein>
<comment type="similarity">
    <text evidence="2">Belongs to the Toll-like receptor family.</text>
</comment>
<dbReference type="Proteomes" id="UP001205998">
    <property type="component" value="Unassembled WGS sequence"/>
</dbReference>
<evidence type="ECO:0000256" key="9">
    <source>
        <dbReference type="ARBA" id="ARBA00022859"/>
    </source>
</evidence>
<keyword evidence="3" id="KW-0399">Innate immunity</keyword>
<dbReference type="InterPro" id="IPR001611">
    <property type="entry name" value="Leu-rich_rpt"/>
</dbReference>
<reference evidence="18" key="1">
    <citation type="submission" date="2018-07" db="EMBL/GenBank/DDBJ databases">
        <title>Comparative genomics of catfishes provides insights into carnivory and benthic adaptation.</title>
        <authorList>
            <person name="Zhang Y."/>
            <person name="Wang D."/>
            <person name="Peng Z."/>
            <person name="Zheng S."/>
            <person name="Shao F."/>
            <person name="Tao W."/>
        </authorList>
    </citation>
    <scope>NUCLEOTIDE SEQUENCE</scope>
    <source>
        <strain evidence="18">Chongqing</strain>
    </source>
</reference>
<keyword evidence="5 16" id="KW-0812">Transmembrane</keyword>
<evidence type="ECO:0000313" key="19">
    <source>
        <dbReference type="Proteomes" id="UP001205998"/>
    </source>
</evidence>
<dbReference type="Pfam" id="PF13306">
    <property type="entry name" value="LRR_5"/>
    <property type="match status" value="1"/>
</dbReference>
<feature type="domain" description="TIR" evidence="17">
    <location>
        <begin position="840"/>
        <end position="984"/>
    </location>
</feature>
<dbReference type="PANTHER" id="PTHR47410:SF1">
    <property type="entry name" value="TOLL-LIKE RECEPTOR 8"/>
    <property type="match status" value="1"/>
</dbReference>
<keyword evidence="7" id="KW-0677">Repeat</keyword>
<dbReference type="GO" id="GO:0032755">
    <property type="term" value="P:positive regulation of interleukin-6 production"/>
    <property type="evidence" value="ECO:0007669"/>
    <property type="project" value="TreeGrafter"/>
</dbReference>
<evidence type="ECO:0000256" key="10">
    <source>
        <dbReference type="ARBA" id="ARBA00022989"/>
    </source>
</evidence>
<dbReference type="GO" id="GO:0007249">
    <property type="term" value="P:canonical NF-kappaB signal transduction"/>
    <property type="evidence" value="ECO:0007669"/>
    <property type="project" value="TreeGrafter"/>
</dbReference>
<comment type="caution">
    <text evidence="18">The sequence shown here is derived from an EMBL/GenBank/DDBJ whole genome shotgun (WGS) entry which is preliminary data.</text>
</comment>
<dbReference type="GO" id="GO:0038187">
    <property type="term" value="F:pattern recognition receptor activity"/>
    <property type="evidence" value="ECO:0007669"/>
    <property type="project" value="TreeGrafter"/>
</dbReference>
<evidence type="ECO:0000256" key="16">
    <source>
        <dbReference type="SAM" id="Phobius"/>
    </source>
</evidence>
<name>A0AAD5B4X9_SILAS</name>
<dbReference type="SUPFAM" id="SSF52058">
    <property type="entry name" value="L domain-like"/>
    <property type="match status" value="2"/>
</dbReference>
<dbReference type="SMART" id="SM00365">
    <property type="entry name" value="LRR_SD22"/>
    <property type="match status" value="7"/>
</dbReference>
<dbReference type="PRINTS" id="PR01537">
    <property type="entry name" value="INTRLKN1R1F"/>
</dbReference>
<evidence type="ECO:0000256" key="2">
    <source>
        <dbReference type="ARBA" id="ARBA00009634"/>
    </source>
</evidence>